<protein>
    <submittedName>
        <fullName evidence="3">Uncharacterized protein</fullName>
    </submittedName>
</protein>
<accession>A0ABV6IUK1</accession>
<feature type="coiled-coil region" evidence="1">
    <location>
        <begin position="20"/>
        <end position="47"/>
    </location>
</feature>
<feature type="region of interest" description="Disordered" evidence="2">
    <location>
        <begin position="329"/>
        <end position="368"/>
    </location>
</feature>
<sequence length="368" mass="40750">MNTPVRAVAEKELIYYRRMCNELGKDLQRVQDENERLVRELRRYQSQSRLDRELSHVTGAAPDMPKMAALVLDAVIEHSLCARAMILQEREDHAGCFGILAAAGCRDILVKPTAALEGAPAFGHSFEGEHFPSGDAVFFRSVGKLIGSTHLIWNYDADSGFAILMAGALGPADAMFRQQGDDLSYTALARLVDGYWRLQARRPANEIPEISELSPRIEAVPAPTRDTSPQLDRARPTIREYEIASSIAKGGAIQQVAVLMRDDGEYELFIRPSWSTGFRQMLTFRGHAEKVYKDVNRLLGYVRTACRHDGSIVFYAAGSEQFEALKPAAPTSLPNDRTQEASAYDDADGTLASSIPLKRSGTTDENRN</sequence>
<keyword evidence="1" id="KW-0175">Coiled coil</keyword>
<dbReference type="RefSeq" id="WP_377052585.1">
    <property type="nucleotide sequence ID" value="NZ_JBHLVZ010000059.1"/>
</dbReference>
<organism evidence="3 4">
    <name type="scientific">Muricoccus vinaceus</name>
    <dbReference type="NCBI Taxonomy" id="424704"/>
    <lineage>
        <taxon>Bacteria</taxon>
        <taxon>Pseudomonadati</taxon>
        <taxon>Pseudomonadota</taxon>
        <taxon>Alphaproteobacteria</taxon>
        <taxon>Acetobacterales</taxon>
        <taxon>Roseomonadaceae</taxon>
        <taxon>Muricoccus</taxon>
    </lineage>
</organism>
<evidence type="ECO:0000256" key="2">
    <source>
        <dbReference type="SAM" id="MobiDB-lite"/>
    </source>
</evidence>
<name>A0ABV6IUK1_9PROT</name>
<evidence type="ECO:0000313" key="4">
    <source>
        <dbReference type="Proteomes" id="UP001589789"/>
    </source>
</evidence>
<gene>
    <name evidence="3" type="ORF">ACFFIC_17295</name>
</gene>
<reference evidence="3 4" key="1">
    <citation type="submission" date="2024-09" db="EMBL/GenBank/DDBJ databases">
        <authorList>
            <person name="Sun Q."/>
            <person name="Mori K."/>
        </authorList>
    </citation>
    <scope>NUCLEOTIDE SEQUENCE [LARGE SCALE GENOMIC DNA]</scope>
    <source>
        <strain evidence="3 4">CCM 7468</strain>
    </source>
</reference>
<dbReference type="EMBL" id="JBHLVZ010000059">
    <property type="protein sequence ID" value="MFC0387286.1"/>
    <property type="molecule type" value="Genomic_DNA"/>
</dbReference>
<evidence type="ECO:0000256" key="1">
    <source>
        <dbReference type="SAM" id="Coils"/>
    </source>
</evidence>
<evidence type="ECO:0000313" key="3">
    <source>
        <dbReference type="EMBL" id="MFC0387286.1"/>
    </source>
</evidence>
<proteinExistence type="predicted"/>
<dbReference type="Proteomes" id="UP001589789">
    <property type="component" value="Unassembled WGS sequence"/>
</dbReference>
<keyword evidence="4" id="KW-1185">Reference proteome</keyword>
<comment type="caution">
    <text evidence="3">The sequence shown here is derived from an EMBL/GenBank/DDBJ whole genome shotgun (WGS) entry which is preliminary data.</text>
</comment>